<comment type="similarity">
    <text evidence="4 10">Belongs to the glycosyl hydrolase 13 family. GlgB subfamily.</text>
</comment>
<evidence type="ECO:0000256" key="1">
    <source>
        <dbReference type="ARBA" id="ARBA00000826"/>
    </source>
</evidence>
<evidence type="ECO:0000313" key="14">
    <source>
        <dbReference type="Proteomes" id="UP000027997"/>
    </source>
</evidence>
<evidence type="ECO:0000256" key="9">
    <source>
        <dbReference type="ARBA" id="ARBA00023277"/>
    </source>
</evidence>
<comment type="function">
    <text evidence="2 10">Catalyzes the formation of the alpha-1,6-glucosidic linkages in glycogen by scission of a 1,4-alpha-linked oligosaccharide from growing alpha-1,4-glucan chains and the subsequent attachment of the oligosaccharide to the alpha-1,6 position.</text>
</comment>
<keyword evidence="5 10" id="KW-0321">Glycogen metabolism</keyword>
<dbReference type="Pfam" id="PF02806">
    <property type="entry name" value="Alpha-amylase_C"/>
    <property type="match status" value="1"/>
</dbReference>
<dbReference type="InterPro" id="IPR037439">
    <property type="entry name" value="Branching_enzy"/>
</dbReference>
<dbReference type="Pfam" id="PF22019">
    <property type="entry name" value="GlgB_N"/>
    <property type="match status" value="1"/>
</dbReference>
<comment type="caution">
    <text evidence="13">The sequence shown here is derived from an EMBL/GenBank/DDBJ whole genome shotgun (WGS) entry which is preliminary data.</text>
</comment>
<comment type="subunit">
    <text evidence="10">Monomer.</text>
</comment>
<evidence type="ECO:0000256" key="2">
    <source>
        <dbReference type="ARBA" id="ARBA00002953"/>
    </source>
</evidence>
<evidence type="ECO:0000256" key="7">
    <source>
        <dbReference type="ARBA" id="ARBA00022679"/>
    </source>
</evidence>
<dbReference type="SUPFAM" id="SSF51445">
    <property type="entry name" value="(Trans)glycosidases"/>
    <property type="match status" value="1"/>
</dbReference>
<dbReference type="UniPathway" id="UPA00164"/>
<dbReference type="InterPro" id="IPR014756">
    <property type="entry name" value="Ig_E-set"/>
</dbReference>
<dbReference type="Pfam" id="PF00128">
    <property type="entry name" value="Alpha-amylase"/>
    <property type="match status" value="2"/>
</dbReference>
<dbReference type="SUPFAM" id="SSF51011">
    <property type="entry name" value="Glycosyl hydrolase domain"/>
    <property type="match status" value="1"/>
</dbReference>
<dbReference type="Gene3D" id="2.60.40.10">
    <property type="entry name" value="Immunoglobulins"/>
    <property type="match status" value="2"/>
</dbReference>
<dbReference type="Proteomes" id="UP000027997">
    <property type="component" value="Unassembled WGS sequence"/>
</dbReference>
<dbReference type="FunFam" id="3.20.20.80:FF:000003">
    <property type="entry name" value="1,4-alpha-glucan branching enzyme GlgB"/>
    <property type="match status" value="1"/>
</dbReference>
<dbReference type="SUPFAM" id="SSF81296">
    <property type="entry name" value="E set domains"/>
    <property type="match status" value="2"/>
</dbReference>
<organism evidence="13 14">
    <name type="scientific">Endozoicomonas elysicola</name>
    <dbReference type="NCBI Taxonomy" id="305900"/>
    <lineage>
        <taxon>Bacteria</taxon>
        <taxon>Pseudomonadati</taxon>
        <taxon>Pseudomonadota</taxon>
        <taxon>Gammaproteobacteria</taxon>
        <taxon>Oceanospirillales</taxon>
        <taxon>Endozoicomonadaceae</taxon>
        <taxon>Endozoicomonas</taxon>
    </lineage>
</organism>
<dbReference type="PIRSF" id="PIRSF000463">
    <property type="entry name" value="GlgB"/>
    <property type="match status" value="1"/>
</dbReference>
<dbReference type="SMART" id="SM00642">
    <property type="entry name" value="Aamy"/>
    <property type="match status" value="1"/>
</dbReference>
<dbReference type="eggNOG" id="COG0296">
    <property type="taxonomic scope" value="Bacteria"/>
</dbReference>
<dbReference type="GO" id="GO:0005829">
    <property type="term" value="C:cytosol"/>
    <property type="evidence" value="ECO:0007669"/>
    <property type="project" value="TreeGrafter"/>
</dbReference>
<dbReference type="EMBL" id="JOJP01000001">
    <property type="protein sequence ID" value="KEI70641.1"/>
    <property type="molecule type" value="Genomic_DNA"/>
</dbReference>
<evidence type="ECO:0000256" key="10">
    <source>
        <dbReference type="HAMAP-Rule" id="MF_00685"/>
    </source>
</evidence>
<dbReference type="HAMAP" id="MF_00685">
    <property type="entry name" value="GlgB"/>
    <property type="match status" value="1"/>
</dbReference>
<dbReference type="NCBIfam" id="NF008967">
    <property type="entry name" value="PRK12313.1"/>
    <property type="match status" value="1"/>
</dbReference>
<dbReference type="STRING" id="305900.GV64_07705"/>
<keyword evidence="7 10" id="KW-0808">Transferase</keyword>
<feature type="active site" description="Nucleophile" evidence="10 11">
    <location>
        <position position="404"/>
    </location>
</feature>
<evidence type="ECO:0000256" key="4">
    <source>
        <dbReference type="ARBA" id="ARBA00009000"/>
    </source>
</evidence>
<dbReference type="GO" id="GO:0004553">
    <property type="term" value="F:hydrolase activity, hydrolyzing O-glycosyl compounds"/>
    <property type="evidence" value="ECO:0007669"/>
    <property type="project" value="InterPro"/>
</dbReference>
<dbReference type="Gene3D" id="2.60.40.1180">
    <property type="entry name" value="Golgi alpha-mannosidase II"/>
    <property type="match status" value="1"/>
</dbReference>
<comment type="pathway">
    <text evidence="3 10">Glycan biosynthesis; glycogen biosynthesis.</text>
</comment>
<name>A0A081K915_9GAMM</name>
<dbReference type="AlphaFoldDB" id="A0A081K915"/>
<protein>
    <recommendedName>
        <fullName evidence="10">1,4-alpha-glucan branching enzyme GlgB</fullName>
        <ecNumber evidence="10">2.4.1.18</ecNumber>
    </recommendedName>
    <alternativeName>
        <fullName evidence="10">1,4-alpha-D-glucan:1,4-alpha-D-glucan 6-glucosyl-transferase</fullName>
    </alternativeName>
    <alternativeName>
        <fullName evidence="10">Alpha-(1-&gt;4)-glucan branching enzyme</fullName>
    </alternativeName>
    <alternativeName>
        <fullName evidence="10">Glycogen branching enzyme</fullName>
        <shortName evidence="10">BE</shortName>
    </alternativeName>
</protein>
<dbReference type="InterPro" id="IPR013783">
    <property type="entry name" value="Ig-like_fold"/>
</dbReference>
<gene>
    <name evidence="10" type="primary">glgB</name>
    <name evidence="13" type="ORF">GV64_07705</name>
</gene>
<evidence type="ECO:0000256" key="3">
    <source>
        <dbReference type="ARBA" id="ARBA00004964"/>
    </source>
</evidence>
<dbReference type="InterPro" id="IPR004193">
    <property type="entry name" value="Glyco_hydro_13_N"/>
</dbReference>
<dbReference type="InterPro" id="IPR006047">
    <property type="entry name" value="GH13_cat_dom"/>
</dbReference>
<accession>A0A081K915</accession>
<feature type="active site" description="Proton donor" evidence="10 11">
    <location>
        <position position="457"/>
    </location>
</feature>
<dbReference type="PANTHER" id="PTHR43651">
    <property type="entry name" value="1,4-ALPHA-GLUCAN-BRANCHING ENZYME"/>
    <property type="match status" value="1"/>
</dbReference>
<feature type="domain" description="Glycosyl hydrolase family 13 catalytic" evidence="12">
    <location>
        <begin position="247"/>
        <end position="609"/>
    </location>
</feature>
<dbReference type="CDD" id="cd11322">
    <property type="entry name" value="AmyAc_Glg_BE"/>
    <property type="match status" value="1"/>
</dbReference>
<keyword evidence="8 10" id="KW-0320">Glycogen biosynthesis</keyword>
<dbReference type="InterPro" id="IPR013780">
    <property type="entry name" value="Glyco_hydro_b"/>
</dbReference>
<evidence type="ECO:0000256" key="6">
    <source>
        <dbReference type="ARBA" id="ARBA00022676"/>
    </source>
</evidence>
<dbReference type="InterPro" id="IPR006407">
    <property type="entry name" value="GlgB"/>
</dbReference>
<evidence type="ECO:0000256" key="11">
    <source>
        <dbReference type="PIRSR" id="PIRSR000463-1"/>
    </source>
</evidence>
<comment type="catalytic activity">
    <reaction evidence="1 10">
        <text>Transfers a segment of a (1-&gt;4)-alpha-D-glucan chain to a primary hydroxy group in a similar glucan chain.</text>
        <dbReference type="EC" id="2.4.1.18"/>
    </reaction>
</comment>
<dbReference type="NCBIfam" id="TIGR01515">
    <property type="entry name" value="branching_enzym"/>
    <property type="match status" value="1"/>
</dbReference>
<dbReference type="EC" id="2.4.1.18" evidence="10"/>
<evidence type="ECO:0000259" key="12">
    <source>
        <dbReference type="SMART" id="SM00642"/>
    </source>
</evidence>
<dbReference type="PANTHER" id="PTHR43651:SF3">
    <property type="entry name" value="1,4-ALPHA-GLUCAN-BRANCHING ENZYME"/>
    <property type="match status" value="1"/>
</dbReference>
<proteinExistence type="inferred from homology"/>
<dbReference type="GO" id="GO:0005978">
    <property type="term" value="P:glycogen biosynthetic process"/>
    <property type="evidence" value="ECO:0007669"/>
    <property type="project" value="UniProtKB-UniRule"/>
</dbReference>
<dbReference type="GO" id="GO:0043169">
    <property type="term" value="F:cation binding"/>
    <property type="evidence" value="ECO:0007669"/>
    <property type="project" value="InterPro"/>
</dbReference>
<keyword evidence="14" id="KW-1185">Reference proteome</keyword>
<dbReference type="InterPro" id="IPR017853">
    <property type="entry name" value="GH"/>
</dbReference>
<dbReference type="NCBIfam" id="NF003811">
    <property type="entry name" value="PRK05402.1"/>
    <property type="match status" value="1"/>
</dbReference>
<keyword evidence="6 10" id="KW-0328">Glycosyltransferase</keyword>
<dbReference type="InterPro" id="IPR006048">
    <property type="entry name" value="A-amylase/branching_C"/>
</dbReference>
<reference evidence="13 14" key="1">
    <citation type="submission" date="2014-06" db="EMBL/GenBank/DDBJ databases">
        <title>Whole Genome Sequences of Three Symbiotic Endozoicomonas Bacteria.</title>
        <authorList>
            <person name="Neave M.J."/>
            <person name="Apprill A."/>
            <person name="Voolstra C.R."/>
        </authorList>
    </citation>
    <scope>NUCLEOTIDE SEQUENCE [LARGE SCALE GENOMIC DNA]</scope>
    <source>
        <strain evidence="13 14">DSM 22380</strain>
    </source>
</reference>
<evidence type="ECO:0000256" key="5">
    <source>
        <dbReference type="ARBA" id="ARBA00022600"/>
    </source>
</evidence>
<dbReference type="CDD" id="cd02855">
    <property type="entry name" value="E_set_GBE_prok_N"/>
    <property type="match status" value="1"/>
</dbReference>
<evidence type="ECO:0000313" key="13">
    <source>
        <dbReference type="EMBL" id="KEI70641.1"/>
    </source>
</evidence>
<evidence type="ECO:0000256" key="8">
    <source>
        <dbReference type="ARBA" id="ARBA00023056"/>
    </source>
</evidence>
<dbReference type="GO" id="GO:0003844">
    <property type="term" value="F:1,4-alpha-glucan branching enzyme activity"/>
    <property type="evidence" value="ECO:0007669"/>
    <property type="project" value="UniProtKB-UniRule"/>
</dbReference>
<dbReference type="InterPro" id="IPR044143">
    <property type="entry name" value="GlgB_N_E_set_prok"/>
</dbReference>
<dbReference type="InterPro" id="IPR054169">
    <property type="entry name" value="GlgB_N"/>
</dbReference>
<sequence length="725" mass="82723">MPVLSDLAKGHCATPFDELGLHSHPSGKGLVIRTWRPDAAKVEVFDHRSGKLLGAMIRNEAGVFELHLPRRKNPFLYQLNVHWENGHSFLLYDPYFFGEYILAQSDIESESLYRHLGAQVISHKVNSKLNIQGVLFKVYAPYARSVNIVGSFNGWDDRLHPMASADDGIWRLFIPSLQPGDQYKYAICDFHGNQLPLKTDPFARHIEQWPGLASVVQGIESYSWKDQVWMSKRKEKDDKEQPFSIYEVHAGSWKRKENHDFLSFRELADELIPYVADMGFTHIELLPVSEHPLFDSWGYQPVGLFAPSSRYGSPDDFRYFVDQCHQKGIGVILDWVPAHFPIDEHGLARFDGSSLYEHPDPRRGWHPDWQTCIYDFGKPWVQDFLISNALYWLDEFHIDGLRVDAVASMLYLDYSRDHGEWEANIHGGNENLEAVTFLKRFNEKVHSKFPDVLTIAEESTSWPGVSKAVSEGGLGFDFKWNMGWMNDTLEYMKLDPVYRQHHHSQMTFSTVYAWSEDFVLPLSHDEVVHGKGTILTRMPGDDWQKFANLRAYLAFMYAHPGKKLLFMGAELGTHKEWNQNAALDWSLLENSDGFHAGVQRLVKALNHLHSGEPALYEKDLDAPGFAWTTGDDSSQSVLAFRRYDSDGRSVQVICNLTPVVRHDYRIGVPEHGLYAELLNTDDECFGGSGVKTGEQLQSEEIPVHHQTYSLSLTLPPLATVVLALS</sequence>
<dbReference type="Gene3D" id="3.20.20.80">
    <property type="entry name" value="Glycosidases"/>
    <property type="match status" value="1"/>
</dbReference>
<dbReference type="Pfam" id="PF02922">
    <property type="entry name" value="CBM_48"/>
    <property type="match status" value="1"/>
</dbReference>
<dbReference type="FunFam" id="2.60.40.1180:FF:000002">
    <property type="entry name" value="1,4-alpha-glucan branching enzyme GlgB"/>
    <property type="match status" value="1"/>
</dbReference>
<keyword evidence="9 10" id="KW-0119">Carbohydrate metabolism</keyword>